<feature type="non-terminal residue" evidence="2">
    <location>
        <position position="116"/>
    </location>
</feature>
<dbReference type="AlphaFoldDB" id="A0A9N9N4C6"/>
<feature type="compositionally biased region" description="Low complexity" evidence="1">
    <location>
        <begin position="88"/>
        <end position="101"/>
    </location>
</feature>
<evidence type="ECO:0000313" key="3">
    <source>
        <dbReference type="Proteomes" id="UP000789831"/>
    </source>
</evidence>
<organism evidence="2 3">
    <name type="scientific">Ambispora gerdemannii</name>
    <dbReference type="NCBI Taxonomy" id="144530"/>
    <lineage>
        <taxon>Eukaryota</taxon>
        <taxon>Fungi</taxon>
        <taxon>Fungi incertae sedis</taxon>
        <taxon>Mucoromycota</taxon>
        <taxon>Glomeromycotina</taxon>
        <taxon>Glomeromycetes</taxon>
        <taxon>Archaeosporales</taxon>
        <taxon>Ambisporaceae</taxon>
        <taxon>Ambispora</taxon>
    </lineage>
</organism>
<comment type="caution">
    <text evidence="2">The sequence shown here is derived from an EMBL/GenBank/DDBJ whole genome shotgun (WGS) entry which is preliminary data.</text>
</comment>
<reference evidence="2" key="1">
    <citation type="submission" date="2021-06" db="EMBL/GenBank/DDBJ databases">
        <authorList>
            <person name="Kallberg Y."/>
            <person name="Tangrot J."/>
            <person name="Rosling A."/>
        </authorList>
    </citation>
    <scope>NUCLEOTIDE SEQUENCE</scope>
    <source>
        <strain evidence="2">MT106</strain>
    </source>
</reference>
<dbReference type="EMBL" id="CAJVPL010018157">
    <property type="protein sequence ID" value="CAG8701133.1"/>
    <property type="molecule type" value="Genomic_DNA"/>
</dbReference>
<accession>A0A9N9N4C6</accession>
<gene>
    <name evidence="2" type="ORF">AGERDE_LOCUS13514</name>
</gene>
<evidence type="ECO:0000313" key="2">
    <source>
        <dbReference type="EMBL" id="CAG8701133.1"/>
    </source>
</evidence>
<protein>
    <submittedName>
        <fullName evidence="2">163_t:CDS:1</fullName>
    </submittedName>
</protein>
<sequence>NAFNYTNQPAIDCQMILVFSTSAWQYNTSCNNTFLRSSRLTNIRFLVFPRNYQNEGSVPFAVSGFSFLYVRNSGLVTLSVGICGSCASSSTSSNSRLFSTSPNNYDSGNTHAKDNL</sequence>
<dbReference type="Proteomes" id="UP000789831">
    <property type="component" value="Unassembled WGS sequence"/>
</dbReference>
<evidence type="ECO:0000256" key="1">
    <source>
        <dbReference type="SAM" id="MobiDB-lite"/>
    </source>
</evidence>
<feature type="region of interest" description="Disordered" evidence="1">
    <location>
        <begin position="88"/>
        <end position="116"/>
    </location>
</feature>
<name>A0A9N9N4C6_9GLOM</name>
<keyword evidence="3" id="KW-1185">Reference proteome</keyword>
<feature type="non-terminal residue" evidence="2">
    <location>
        <position position="1"/>
    </location>
</feature>
<proteinExistence type="predicted"/>